<proteinExistence type="predicted"/>
<protein>
    <submittedName>
        <fullName evidence="2">GT2 family glycosyltransferase</fullName>
    </submittedName>
</protein>
<dbReference type="RefSeq" id="WP_109727463.1">
    <property type="nucleotide sequence ID" value="NZ_QGDI01000011.1"/>
</dbReference>
<dbReference type="Proteomes" id="UP000245720">
    <property type="component" value="Unassembled WGS sequence"/>
</dbReference>
<dbReference type="InterPro" id="IPR029044">
    <property type="entry name" value="Nucleotide-diphossugar_trans"/>
</dbReference>
<organism evidence="2 3">
    <name type="scientific">Ruminococcus flavefaciens</name>
    <dbReference type="NCBI Taxonomy" id="1265"/>
    <lineage>
        <taxon>Bacteria</taxon>
        <taxon>Bacillati</taxon>
        <taxon>Bacillota</taxon>
        <taxon>Clostridia</taxon>
        <taxon>Eubacteriales</taxon>
        <taxon>Oscillospiraceae</taxon>
        <taxon>Ruminococcus</taxon>
    </lineage>
</organism>
<dbReference type="InterPro" id="IPR050834">
    <property type="entry name" value="Glycosyltransf_2"/>
</dbReference>
<reference evidence="2 3" key="1">
    <citation type="submission" date="2018-05" db="EMBL/GenBank/DDBJ databases">
        <title>The Hungate 1000. A catalogue of reference genomes from the rumen microbiome.</title>
        <authorList>
            <person name="Kelly W."/>
        </authorList>
    </citation>
    <scope>NUCLEOTIDE SEQUENCE [LARGE SCALE GENOMIC DNA]</scope>
    <source>
        <strain evidence="2 3">SAb67</strain>
    </source>
</reference>
<evidence type="ECO:0000313" key="3">
    <source>
        <dbReference type="Proteomes" id="UP000245720"/>
    </source>
</evidence>
<name>A0A315XVF8_RUMFL</name>
<dbReference type="OrthoDB" id="9812302at2"/>
<dbReference type="PANTHER" id="PTHR43685">
    <property type="entry name" value="GLYCOSYLTRANSFERASE"/>
    <property type="match status" value="1"/>
</dbReference>
<comment type="caution">
    <text evidence="2">The sequence shown here is derived from an EMBL/GenBank/DDBJ whole genome shotgun (WGS) entry which is preliminary data.</text>
</comment>
<accession>A0A315XVF8</accession>
<feature type="domain" description="Glycosyltransferase 2-like" evidence="1">
    <location>
        <begin position="4"/>
        <end position="115"/>
    </location>
</feature>
<dbReference type="PANTHER" id="PTHR43685:SF3">
    <property type="entry name" value="SLR2126 PROTEIN"/>
    <property type="match status" value="1"/>
</dbReference>
<dbReference type="EMBL" id="QGDI01000011">
    <property type="protein sequence ID" value="PWJ11098.1"/>
    <property type="molecule type" value="Genomic_DNA"/>
</dbReference>
<keyword evidence="2" id="KW-0808">Transferase</keyword>
<dbReference type="AlphaFoldDB" id="A0A315XVF8"/>
<dbReference type="InterPro" id="IPR001173">
    <property type="entry name" value="Glyco_trans_2-like"/>
</dbReference>
<dbReference type="GO" id="GO:0016740">
    <property type="term" value="F:transferase activity"/>
    <property type="evidence" value="ECO:0007669"/>
    <property type="project" value="UniProtKB-KW"/>
</dbReference>
<evidence type="ECO:0000313" key="2">
    <source>
        <dbReference type="EMBL" id="PWJ11098.1"/>
    </source>
</evidence>
<gene>
    <name evidence="2" type="ORF">IE37_02747</name>
</gene>
<dbReference type="Pfam" id="PF00535">
    <property type="entry name" value="Glycos_transf_2"/>
    <property type="match status" value="1"/>
</dbReference>
<sequence length="316" mass="37811">MKCSIIVSYCRSVERAVRLYHSLENQDFPHDEYEIIFVNYSEIDGLSEYIADHPSRVRVRCFTVSGARVSQAKNQGIRRASGELLIFLNGDEIATRSFVSGHYDAYKKHGKPVMQFGLTKQVFEDNDEVFFENREILRNGIRYWLTEPETYGLDKHKSYYYIKDIRLKMLEPYRYDFDKVKYKMIFTQTSNLSIPMECIRRFGGIDESFRGQEIEDWEFGYRMMKNGVDIVYNPQVAVLHLYEKEKYDSKRYSEWKSNLDIMLRKYNDSFLDELEEFKSFFDPVRRERIRKAEPGKNIWIEVYKHLERSARKPSFA</sequence>
<evidence type="ECO:0000259" key="1">
    <source>
        <dbReference type="Pfam" id="PF00535"/>
    </source>
</evidence>
<dbReference type="Gene3D" id="3.90.550.10">
    <property type="entry name" value="Spore Coat Polysaccharide Biosynthesis Protein SpsA, Chain A"/>
    <property type="match status" value="1"/>
</dbReference>
<dbReference type="SUPFAM" id="SSF53448">
    <property type="entry name" value="Nucleotide-diphospho-sugar transferases"/>
    <property type="match status" value="1"/>
</dbReference>